<evidence type="ECO:0000256" key="3">
    <source>
        <dbReference type="ARBA" id="ARBA00023125"/>
    </source>
</evidence>
<evidence type="ECO:0000259" key="4">
    <source>
        <dbReference type="Pfam" id="PF01420"/>
    </source>
</evidence>
<evidence type="ECO:0000256" key="2">
    <source>
        <dbReference type="ARBA" id="ARBA00022747"/>
    </source>
</evidence>
<keyword evidence="2" id="KW-0680">Restriction system</keyword>
<organism evidence="5 6">
    <name type="scientific">Anaerobacillus alkalidiazotrophicus</name>
    <dbReference type="NCBI Taxonomy" id="472963"/>
    <lineage>
        <taxon>Bacteria</taxon>
        <taxon>Bacillati</taxon>
        <taxon>Bacillota</taxon>
        <taxon>Bacilli</taxon>
        <taxon>Bacillales</taxon>
        <taxon>Bacillaceae</taxon>
        <taxon>Anaerobacillus</taxon>
    </lineage>
</organism>
<evidence type="ECO:0000313" key="6">
    <source>
        <dbReference type="Proteomes" id="UP000180057"/>
    </source>
</evidence>
<dbReference type="InterPro" id="IPR044946">
    <property type="entry name" value="Restrct_endonuc_typeI_TRD_sf"/>
</dbReference>
<dbReference type="Proteomes" id="UP000180057">
    <property type="component" value="Unassembled WGS sequence"/>
</dbReference>
<dbReference type="PANTHER" id="PTHR30408">
    <property type="entry name" value="TYPE-1 RESTRICTION ENZYME ECOKI SPECIFICITY PROTEIN"/>
    <property type="match status" value="1"/>
</dbReference>
<dbReference type="GO" id="GO:0009307">
    <property type="term" value="P:DNA restriction-modification system"/>
    <property type="evidence" value="ECO:0007669"/>
    <property type="project" value="UniProtKB-KW"/>
</dbReference>
<dbReference type="STRING" id="472963.BKP45_04915"/>
<feature type="domain" description="Type I restriction modification DNA specificity" evidence="4">
    <location>
        <begin position="219"/>
        <end position="405"/>
    </location>
</feature>
<dbReference type="SUPFAM" id="SSF116734">
    <property type="entry name" value="DNA methylase specificity domain"/>
    <property type="match status" value="2"/>
</dbReference>
<dbReference type="REBASE" id="179040">
    <property type="entry name" value="S.Aal22531ORF4910P"/>
</dbReference>
<evidence type="ECO:0000256" key="1">
    <source>
        <dbReference type="ARBA" id="ARBA00010923"/>
    </source>
</evidence>
<dbReference type="InterPro" id="IPR052021">
    <property type="entry name" value="Type-I_RS_S_subunit"/>
</dbReference>
<dbReference type="GO" id="GO:0003677">
    <property type="term" value="F:DNA binding"/>
    <property type="evidence" value="ECO:0007669"/>
    <property type="project" value="UniProtKB-KW"/>
</dbReference>
<dbReference type="InterPro" id="IPR000055">
    <property type="entry name" value="Restrct_endonuc_typeI_TRD"/>
</dbReference>
<name>A0A1S2MBE5_9BACI</name>
<dbReference type="EMBL" id="MLQS01000001">
    <property type="protein sequence ID" value="OIJ22021.1"/>
    <property type="molecule type" value="Genomic_DNA"/>
</dbReference>
<protein>
    <recommendedName>
        <fullName evidence="4">Type I restriction modification DNA specificity domain-containing protein</fullName>
    </recommendedName>
</protein>
<dbReference type="Pfam" id="PF01420">
    <property type="entry name" value="Methylase_S"/>
    <property type="match status" value="2"/>
</dbReference>
<reference evidence="5 6" key="1">
    <citation type="submission" date="2016-10" db="EMBL/GenBank/DDBJ databases">
        <title>Draft genome sequences of four alkaliphilic bacteria belonging to the Anaerobacillus genus.</title>
        <authorList>
            <person name="Bassil N.M."/>
            <person name="Lloyd J.R."/>
        </authorList>
    </citation>
    <scope>NUCLEOTIDE SEQUENCE [LARGE SCALE GENOMIC DNA]</scope>
    <source>
        <strain evidence="5 6">DSM 22531</strain>
    </source>
</reference>
<dbReference type="AlphaFoldDB" id="A0A1S2MBE5"/>
<comment type="similarity">
    <text evidence="1">Belongs to the type-I restriction system S methylase family.</text>
</comment>
<accession>A0A1S2MBE5</accession>
<feature type="domain" description="Type I restriction modification DNA specificity" evidence="4">
    <location>
        <begin position="16"/>
        <end position="188"/>
    </location>
</feature>
<sequence>MVSSNSYNNTEIGPIPKEWEVKKIGDFAKEVKVKNKEAENYTVLSVTKYDGIVSSLEYFKKQVYSKDTTTYKVIKKDQFAYATIHLDEGSIGLLEDFDSGVISPMYTVFETNNTIDKNFLFLLMKSDLYVRRYSSLGQGSINRRMSIPFKALATLPIHFPPLNEQSKIVEIISSVKETIKKTEAIIKQTEKVKKGLMQQLLTKGIGHTEFKQTEIGEIPEEWEVKHLGEIAAQNEKYSFVGGPFGSDLKSEEYTENGVRIIQLQNIKDGSFSNDYKIYTSEEKADELLKCNIYPGDIIIAKMAEPVARACIIPNIAERFVMASDGIRLSVDKQLFSTKFIMYAINSPYFRQQAIDHSTGTTRLRIGLKTLRNLKVAIPPLQEQKEIESVLSTIEGKLKNEEMRNQNLIEIKKGLMQVLLTGKVRVKVDDE</sequence>
<comment type="caution">
    <text evidence="5">The sequence shown here is derived from an EMBL/GenBank/DDBJ whole genome shotgun (WGS) entry which is preliminary data.</text>
</comment>
<dbReference type="PANTHER" id="PTHR30408:SF12">
    <property type="entry name" value="TYPE I RESTRICTION ENZYME MJAVIII SPECIFICITY SUBUNIT"/>
    <property type="match status" value="1"/>
</dbReference>
<dbReference type="OrthoDB" id="9811611at2"/>
<evidence type="ECO:0000313" key="5">
    <source>
        <dbReference type="EMBL" id="OIJ22021.1"/>
    </source>
</evidence>
<keyword evidence="3" id="KW-0238">DNA-binding</keyword>
<keyword evidence="6" id="KW-1185">Reference proteome</keyword>
<dbReference type="Gene3D" id="3.90.220.20">
    <property type="entry name" value="DNA methylase specificity domains"/>
    <property type="match status" value="2"/>
</dbReference>
<proteinExistence type="inferred from homology"/>
<gene>
    <name evidence="5" type="ORF">BKP45_04915</name>
</gene>
<dbReference type="Gene3D" id="1.10.287.1120">
    <property type="entry name" value="Bipartite methylase S protein"/>
    <property type="match status" value="1"/>
</dbReference>